<dbReference type="InterPro" id="IPR001478">
    <property type="entry name" value="PDZ"/>
</dbReference>
<dbReference type="PROSITE" id="PS51257">
    <property type="entry name" value="PROKAR_LIPOPROTEIN"/>
    <property type="match status" value="1"/>
</dbReference>
<dbReference type="PRINTS" id="PR00834">
    <property type="entry name" value="PROTEASES2C"/>
</dbReference>
<dbReference type="RefSeq" id="WP_089334990.1">
    <property type="nucleotide sequence ID" value="NZ_FZNO01000002.1"/>
</dbReference>
<dbReference type="Gene3D" id="2.40.10.120">
    <property type="match status" value="1"/>
</dbReference>
<name>A0A238V718_9ACTN</name>
<dbReference type="SUPFAM" id="SSF50156">
    <property type="entry name" value="PDZ domain-like"/>
    <property type="match status" value="1"/>
</dbReference>
<dbReference type="Pfam" id="PF17820">
    <property type="entry name" value="PDZ_6"/>
    <property type="match status" value="1"/>
</dbReference>
<dbReference type="InterPro" id="IPR036034">
    <property type="entry name" value="PDZ_sf"/>
</dbReference>
<sequence length="351" mass="35151">MAGRGRGRRRLWFVVVAALASGACTHSDDAPEGAAATPALPSAPSAQADTLAVVPDVAARLQPSVVTVLTAIGSGSGVVYSDEGLIVTNEHVVRGASAVDIAFADGQRVPGRVLAVDVVTDLALVESERTGLPPADFQSELPEIGELAIVIGSPLGFQSTVTAGVISGLHRDIPGSAAQSASLVDLIQTDAAISPGNSGGAVVDGDGDVIGISEAYIPPQAGAVSLGFAIPAATVIDVVEQLQEDGTADHAFLGIEPAPITPQIAEQLDLPSTDGVIVSAVVSGGPAASAGVRPGDVITAVDGEPTESPEALLAALRERDPGETVTLSVRGGGGREQDLDVVLTERPSVSE</sequence>
<dbReference type="InterPro" id="IPR051201">
    <property type="entry name" value="Chloro_Bact_Ser_Proteases"/>
</dbReference>
<dbReference type="InterPro" id="IPR001940">
    <property type="entry name" value="Peptidase_S1C"/>
</dbReference>
<dbReference type="Pfam" id="PF13365">
    <property type="entry name" value="Trypsin_2"/>
    <property type="match status" value="1"/>
</dbReference>
<dbReference type="SUPFAM" id="SSF50494">
    <property type="entry name" value="Trypsin-like serine proteases"/>
    <property type="match status" value="1"/>
</dbReference>
<dbReference type="InterPro" id="IPR041489">
    <property type="entry name" value="PDZ_6"/>
</dbReference>
<accession>A0A238V718</accession>
<protein>
    <submittedName>
        <fullName evidence="6">Serine protease, S1-C subfamily, contains C-terminal PDZ domain</fullName>
    </submittedName>
</protein>
<evidence type="ECO:0000259" key="5">
    <source>
        <dbReference type="PROSITE" id="PS50106"/>
    </source>
</evidence>
<dbReference type="InterPro" id="IPR009003">
    <property type="entry name" value="Peptidase_S1_PA"/>
</dbReference>
<dbReference type="PANTHER" id="PTHR43343">
    <property type="entry name" value="PEPTIDASE S12"/>
    <property type="match status" value="1"/>
</dbReference>
<dbReference type="AlphaFoldDB" id="A0A238V718"/>
<feature type="signal peptide" evidence="4">
    <location>
        <begin position="1"/>
        <end position="26"/>
    </location>
</feature>
<feature type="chain" id="PRO_5038808161" evidence="4">
    <location>
        <begin position="27"/>
        <end position="351"/>
    </location>
</feature>
<dbReference type="Proteomes" id="UP000198403">
    <property type="component" value="Unassembled WGS sequence"/>
</dbReference>
<keyword evidence="4" id="KW-0732">Signal</keyword>
<feature type="region of interest" description="Disordered" evidence="3">
    <location>
        <begin position="323"/>
        <end position="351"/>
    </location>
</feature>
<keyword evidence="7" id="KW-1185">Reference proteome</keyword>
<dbReference type="OrthoDB" id="9758917at2"/>
<dbReference type="GO" id="GO:0004252">
    <property type="term" value="F:serine-type endopeptidase activity"/>
    <property type="evidence" value="ECO:0007669"/>
    <property type="project" value="InterPro"/>
</dbReference>
<evidence type="ECO:0000256" key="4">
    <source>
        <dbReference type="SAM" id="SignalP"/>
    </source>
</evidence>
<evidence type="ECO:0000256" key="2">
    <source>
        <dbReference type="ARBA" id="ARBA00022801"/>
    </source>
</evidence>
<dbReference type="GO" id="GO:0006508">
    <property type="term" value="P:proteolysis"/>
    <property type="evidence" value="ECO:0007669"/>
    <property type="project" value="UniProtKB-KW"/>
</dbReference>
<dbReference type="SMART" id="SM00228">
    <property type="entry name" value="PDZ"/>
    <property type="match status" value="1"/>
</dbReference>
<evidence type="ECO:0000313" key="6">
    <source>
        <dbReference type="EMBL" id="SNR29847.1"/>
    </source>
</evidence>
<dbReference type="CDD" id="cd06779">
    <property type="entry name" value="cpPDZ_Deg_HtrA-like"/>
    <property type="match status" value="1"/>
</dbReference>
<gene>
    <name evidence="6" type="ORF">SAMN06272737_102123</name>
</gene>
<keyword evidence="2" id="KW-0378">Hydrolase</keyword>
<dbReference type="PROSITE" id="PS50106">
    <property type="entry name" value="PDZ"/>
    <property type="match status" value="1"/>
</dbReference>
<feature type="domain" description="PDZ" evidence="5">
    <location>
        <begin position="237"/>
        <end position="333"/>
    </location>
</feature>
<keyword evidence="1 6" id="KW-0645">Protease</keyword>
<dbReference type="Gene3D" id="2.30.42.10">
    <property type="match status" value="1"/>
</dbReference>
<evidence type="ECO:0000313" key="7">
    <source>
        <dbReference type="Proteomes" id="UP000198403"/>
    </source>
</evidence>
<dbReference type="EMBL" id="FZNO01000002">
    <property type="protein sequence ID" value="SNR29847.1"/>
    <property type="molecule type" value="Genomic_DNA"/>
</dbReference>
<evidence type="ECO:0000256" key="3">
    <source>
        <dbReference type="SAM" id="MobiDB-lite"/>
    </source>
</evidence>
<organism evidence="6 7">
    <name type="scientific">Blastococcus mobilis</name>
    <dbReference type="NCBI Taxonomy" id="1938746"/>
    <lineage>
        <taxon>Bacteria</taxon>
        <taxon>Bacillati</taxon>
        <taxon>Actinomycetota</taxon>
        <taxon>Actinomycetes</taxon>
        <taxon>Geodermatophilales</taxon>
        <taxon>Geodermatophilaceae</taxon>
        <taxon>Blastococcus</taxon>
    </lineage>
</organism>
<proteinExistence type="predicted"/>
<dbReference type="PANTHER" id="PTHR43343:SF3">
    <property type="entry name" value="PROTEASE DO-LIKE 8, CHLOROPLASTIC"/>
    <property type="match status" value="1"/>
</dbReference>
<evidence type="ECO:0000256" key="1">
    <source>
        <dbReference type="ARBA" id="ARBA00022670"/>
    </source>
</evidence>
<reference evidence="6 7" key="1">
    <citation type="submission" date="2017-06" db="EMBL/GenBank/DDBJ databases">
        <authorList>
            <person name="Kim H.J."/>
            <person name="Triplett B.A."/>
        </authorList>
    </citation>
    <scope>NUCLEOTIDE SEQUENCE [LARGE SCALE GENOMIC DNA]</scope>
    <source>
        <strain evidence="6 7">DSM 44272</strain>
    </source>
</reference>